<dbReference type="RefSeq" id="XP_004035594.1">
    <property type="nucleotide sequence ID" value="XM_004035546.1"/>
</dbReference>
<dbReference type="InterPro" id="IPR003409">
    <property type="entry name" value="MORN"/>
</dbReference>
<evidence type="ECO:0000313" key="2">
    <source>
        <dbReference type="EMBL" id="EGR32108.1"/>
    </source>
</evidence>
<dbReference type="EMBL" id="GL983794">
    <property type="protein sequence ID" value="EGR32108.1"/>
    <property type="molecule type" value="Genomic_DNA"/>
</dbReference>
<dbReference type="OrthoDB" id="270720at2759"/>
<protein>
    <submittedName>
        <fullName evidence="2">Viral a-type inclusion repeat protein</fullName>
    </submittedName>
</protein>
<keyword evidence="1" id="KW-0677">Repeat</keyword>
<dbReference type="AlphaFoldDB" id="G0QRP8"/>
<name>G0QRP8_ICHMU</name>
<dbReference type="SMART" id="SM00698">
    <property type="entry name" value="MORN"/>
    <property type="match status" value="5"/>
</dbReference>
<dbReference type="STRING" id="857967.G0QRP8"/>
<accession>G0QRP8</accession>
<reference evidence="2 3" key="1">
    <citation type="submission" date="2011-07" db="EMBL/GenBank/DDBJ databases">
        <authorList>
            <person name="Coyne R."/>
            <person name="Brami D."/>
            <person name="Johnson J."/>
            <person name="Hostetler J."/>
            <person name="Hannick L."/>
            <person name="Clark T."/>
            <person name="Cassidy-Hanley D."/>
            <person name="Inman J."/>
        </authorList>
    </citation>
    <scope>NUCLEOTIDE SEQUENCE [LARGE SCALE GENOMIC DNA]</scope>
    <source>
        <strain evidence="2 3">G5</strain>
    </source>
</reference>
<dbReference type="PANTHER" id="PTHR43215">
    <property type="entry name" value="RADIAL SPOKE HEAD 1 HOMOLOG"/>
    <property type="match status" value="1"/>
</dbReference>
<dbReference type="Proteomes" id="UP000008983">
    <property type="component" value="Unassembled WGS sequence"/>
</dbReference>
<gene>
    <name evidence="2" type="ORF">IMG5_096500</name>
</gene>
<dbReference type="GeneID" id="14908264"/>
<dbReference type="Gene3D" id="2.20.110.10">
    <property type="entry name" value="Histone H3 K4-specific methyltransferase SET7/9 N-terminal domain"/>
    <property type="match status" value="2"/>
</dbReference>
<proteinExistence type="predicted"/>
<dbReference type="Pfam" id="PF02493">
    <property type="entry name" value="MORN"/>
    <property type="match status" value="5"/>
</dbReference>
<dbReference type="InParanoid" id="G0QRP8"/>
<dbReference type="SUPFAM" id="SSF82185">
    <property type="entry name" value="Histone H3 K4-specific methyltransferase SET7/9 N-terminal domain"/>
    <property type="match status" value="2"/>
</dbReference>
<dbReference type="PANTHER" id="PTHR43215:SF14">
    <property type="entry name" value="RADIAL SPOKE HEAD 1 HOMOLOG"/>
    <property type="match status" value="1"/>
</dbReference>
<dbReference type="eggNOG" id="KOG0229">
    <property type="taxonomic scope" value="Eukaryota"/>
</dbReference>
<evidence type="ECO:0000256" key="1">
    <source>
        <dbReference type="ARBA" id="ARBA00022737"/>
    </source>
</evidence>
<keyword evidence="3" id="KW-1185">Reference proteome</keyword>
<organism evidence="2 3">
    <name type="scientific">Ichthyophthirius multifiliis</name>
    <name type="common">White spot disease agent</name>
    <name type="synonym">Ich</name>
    <dbReference type="NCBI Taxonomy" id="5932"/>
    <lineage>
        <taxon>Eukaryota</taxon>
        <taxon>Sar</taxon>
        <taxon>Alveolata</taxon>
        <taxon>Ciliophora</taxon>
        <taxon>Intramacronucleata</taxon>
        <taxon>Oligohymenophorea</taxon>
        <taxon>Hymenostomatida</taxon>
        <taxon>Ophryoglenina</taxon>
        <taxon>Ichthyophthirius</taxon>
    </lineage>
</organism>
<evidence type="ECO:0000313" key="3">
    <source>
        <dbReference type="Proteomes" id="UP000008983"/>
    </source>
</evidence>
<sequence>MIIIIELNKYNTLPISLEKKYHQKDLSEPNNLKKILPYYQGNKKNQLREGIGCQVYENGNVYEGEWKNDNRNGYGILKDNFGIDIYNGDWKNDMYNGKGRLRNLNVQICFNEECDDFEKIFKQWQFYSGQFINNLMHGQGTLIIYGNYKFIGTFVQGKIKGEGCLFKDNLQFVKGIWDNYDIQGNYEN</sequence>